<keyword evidence="1" id="KW-1133">Transmembrane helix</keyword>
<accession>A0AA40C7Y9</accession>
<gene>
    <name evidence="3" type="ORF">B0T14DRAFT_563342</name>
</gene>
<keyword evidence="2" id="KW-0732">Signal</keyword>
<protein>
    <submittedName>
        <fullName evidence="3">Uncharacterized protein</fullName>
    </submittedName>
</protein>
<feature type="signal peptide" evidence="2">
    <location>
        <begin position="1"/>
        <end position="23"/>
    </location>
</feature>
<evidence type="ECO:0000256" key="2">
    <source>
        <dbReference type="SAM" id="SignalP"/>
    </source>
</evidence>
<evidence type="ECO:0000313" key="3">
    <source>
        <dbReference type="EMBL" id="KAK0627548.1"/>
    </source>
</evidence>
<organism evidence="3 4">
    <name type="scientific">Immersiella caudata</name>
    <dbReference type="NCBI Taxonomy" id="314043"/>
    <lineage>
        <taxon>Eukaryota</taxon>
        <taxon>Fungi</taxon>
        <taxon>Dikarya</taxon>
        <taxon>Ascomycota</taxon>
        <taxon>Pezizomycotina</taxon>
        <taxon>Sordariomycetes</taxon>
        <taxon>Sordariomycetidae</taxon>
        <taxon>Sordariales</taxon>
        <taxon>Lasiosphaeriaceae</taxon>
        <taxon>Immersiella</taxon>
    </lineage>
</organism>
<sequence length="93" mass="10397">MAPPPHLVSLAQWIGIMVPAIYAGMTVQDSLAVRTFLAHATQPKILAKQWLHMYQRRPYWVVPTVAASTTSNIYLAWRSSFAQASEMRTPSAL</sequence>
<keyword evidence="4" id="KW-1185">Reference proteome</keyword>
<dbReference type="Proteomes" id="UP001175000">
    <property type="component" value="Unassembled WGS sequence"/>
</dbReference>
<feature type="chain" id="PRO_5041225821" evidence="2">
    <location>
        <begin position="24"/>
        <end position="93"/>
    </location>
</feature>
<evidence type="ECO:0000256" key="1">
    <source>
        <dbReference type="SAM" id="Phobius"/>
    </source>
</evidence>
<evidence type="ECO:0000313" key="4">
    <source>
        <dbReference type="Proteomes" id="UP001175000"/>
    </source>
</evidence>
<keyword evidence="1" id="KW-0812">Transmembrane</keyword>
<feature type="transmembrane region" description="Helical" evidence="1">
    <location>
        <begin position="58"/>
        <end position="77"/>
    </location>
</feature>
<keyword evidence="1" id="KW-0472">Membrane</keyword>
<proteinExistence type="predicted"/>
<dbReference type="AlphaFoldDB" id="A0AA40C7Y9"/>
<reference evidence="3" key="1">
    <citation type="submission" date="2023-06" db="EMBL/GenBank/DDBJ databases">
        <title>Genome-scale phylogeny and comparative genomics of the fungal order Sordariales.</title>
        <authorList>
            <consortium name="Lawrence Berkeley National Laboratory"/>
            <person name="Hensen N."/>
            <person name="Bonometti L."/>
            <person name="Westerberg I."/>
            <person name="Brannstrom I.O."/>
            <person name="Guillou S."/>
            <person name="Cros-Aarteil S."/>
            <person name="Calhoun S."/>
            <person name="Haridas S."/>
            <person name="Kuo A."/>
            <person name="Mondo S."/>
            <person name="Pangilinan J."/>
            <person name="Riley R."/>
            <person name="Labutti K."/>
            <person name="Andreopoulos B."/>
            <person name="Lipzen A."/>
            <person name="Chen C."/>
            <person name="Yanf M."/>
            <person name="Daum C."/>
            <person name="Ng V."/>
            <person name="Clum A."/>
            <person name="Steindorff A."/>
            <person name="Ohm R."/>
            <person name="Martin F."/>
            <person name="Silar P."/>
            <person name="Natvig D."/>
            <person name="Lalanne C."/>
            <person name="Gautier V."/>
            <person name="Ament-Velasquez S.L."/>
            <person name="Kruys A."/>
            <person name="Hutchinson M.I."/>
            <person name="Powell A.J."/>
            <person name="Barry K."/>
            <person name="Miller A.N."/>
            <person name="Grigoriev I.V."/>
            <person name="Debuchy R."/>
            <person name="Gladieux P."/>
            <person name="Thoren M.H."/>
            <person name="Johannesson H."/>
        </authorList>
    </citation>
    <scope>NUCLEOTIDE SEQUENCE</scope>
    <source>
        <strain evidence="3">CBS 606.72</strain>
    </source>
</reference>
<dbReference type="EMBL" id="JAULSU010000002">
    <property type="protein sequence ID" value="KAK0627548.1"/>
    <property type="molecule type" value="Genomic_DNA"/>
</dbReference>
<feature type="transmembrane region" description="Helical" evidence="1">
    <location>
        <begin position="12"/>
        <end position="37"/>
    </location>
</feature>
<name>A0AA40C7Y9_9PEZI</name>
<comment type="caution">
    <text evidence="3">The sequence shown here is derived from an EMBL/GenBank/DDBJ whole genome shotgun (WGS) entry which is preliminary data.</text>
</comment>